<dbReference type="EC" id="2.3.1.179" evidence="3 14"/>
<dbReference type="AlphaFoldDB" id="A0A385TFR9"/>
<dbReference type="Proteomes" id="UP000266552">
    <property type="component" value="Chromosome"/>
</dbReference>
<keyword evidence="6 14" id="KW-0808">Transferase</keyword>
<dbReference type="FunFam" id="3.40.47.10:FF:000009">
    <property type="entry name" value="3-oxoacyl-[acyl-carrier-protein] synthase 2"/>
    <property type="match status" value="1"/>
</dbReference>
<dbReference type="InterPro" id="IPR016039">
    <property type="entry name" value="Thiolase-like"/>
</dbReference>
<dbReference type="PANTHER" id="PTHR11712:SF336">
    <property type="entry name" value="3-OXOACYL-[ACYL-CARRIER-PROTEIN] SYNTHASE, MITOCHONDRIAL"/>
    <property type="match status" value="1"/>
</dbReference>
<keyword evidence="7" id="KW-0276">Fatty acid metabolism</keyword>
<feature type="active site" description="For beta-ketoacyl synthase activity" evidence="15">
    <location>
        <position position="164"/>
    </location>
</feature>
<evidence type="ECO:0000256" key="8">
    <source>
        <dbReference type="ARBA" id="ARBA00023098"/>
    </source>
</evidence>
<name>A0A385TFR9_PAELA</name>
<dbReference type="EMBL" id="CP032412">
    <property type="protein sequence ID" value="AYB43420.1"/>
    <property type="molecule type" value="Genomic_DNA"/>
</dbReference>
<comment type="pathway">
    <text evidence="1 14">Lipid metabolism; fatty acid biosynthesis.</text>
</comment>
<feature type="domain" description="Ketosynthase family 3 (KS3)" evidence="17">
    <location>
        <begin position="2"/>
        <end position="409"/>
    </location>
</feature>
<dbReference type="InterPro" id="IPR000794">
    <property type="entry name" value="Beta-ketoacyl_synthase"/>
</dbReference>
<evidence type="ECO:0000256" key="15">
    <source>
        <dbReference type="PIRSR" id="PIRSR000447-1"/>
    </source>
</evidence>
<dbReference type="InterPro" id="IPR014031">
    <property type="entry name" value="Ketoacyl_synth_C"/>
</dbReference>
<dbReference type="InterPro" id="IPR020841">
    <property type="entry name" value="PKS_Beta-ketoAc_synthase_dom"/>
</dbReference>
<evidence type="ECO:0000256" key="12">
    <source>
        <dbReference type="ARBA" id="ARBA00047318"/>
    </source>
</evidence>
<evidence type="ECO:0000256" key="3">
    <source>
        <dbReference type="ARBA" id="ARBA00012356"/>
    </source>
</evidence>
<evidence type="ECO:0000256" key="10">
    <source>
        <dbReference type="ARBA" id="ARBA00023315"/>
    </source>
</evidence>
<evidence type="ECO:0000256" key="7">
    <source>
        <dbReference type="ARBA" id="ARBA00022832"/>
    </source>
</evidence>
<evidence type="ECO:0000256" key="2">
    <source>
        <dbReference type="ARBA" id="ARBA00008467"/>
    </source>
</evidence>
<dbReference type="InterPro" id="IPR017568">
    <property type="entry name" value="3-oxoacyl-ACP_synth-2"/>
</dbReference>
<dbReference type="NCBIfam" id="TIGR03150">
    <property type="entry name" value="fabF"/>
    <property type="match status" value="1"/>
</dbReference>
<dbReference type="GO" id="GO:0004315">
    <property type="term" value="F:3-oxoacyl-[acyl-carrier-protein] synthase activity"/>
    <property type="evidence" value="ECO:0007669"/>
    <property type="project" value="UniProtKB-UniRule"/>
</dbReference>
<dbReference type="SUPFAM" id="SSF53901">
    <property type="entry name" value="Thiolase-like"/>
    <property type="match status" value="2"/>
</dbReference>
<keyword evidence="10 14" id="KW-0012">Acyltransferase</keyword>
<evidence type="ECO:0000256" key="6">
    <source>
        <dbReference type="ARBA" id="ARBA00022679"/>
    </source>
</evidence>
<evidence type="ECO:0000256" key="14">
    <source>
        <dbReference type="PIRNR" id="PIRNR000447"/>
    </source>
</evidence>
<comment type="function">
    <text evidence="11 14">Involved in the type II fatty acid elongation cycle. Catalyzes the elongation of a wide range of acyl-ACP by the addition of two carbons from malonyl-ACP to an acyl acceptor. Can efficiently catalyze the conversion of palmitoleoyl-ACP (cis-hexadec-9-enoyl-ACP) to cis-vaccenoyl-ACP (cis-octadec-11-enoyl-ACP), an essential step in the thermal regulation of fatty acid composition.</text>
</comment>
<evidence type="ECO:0000256" key="13">
    <source>
        <dbReference type="ARBA" id="ARBA00047659"/>
    </source>
</evidence>
<protein>
    <recommendedName>
        <fullName evidence="4 14">3-oxoacyl-[acyl-carrier-protein] synthase 2</fullName>
        <ecNumber evidence="3 14">2.3.1.179</ecNumber>
    </recommendedName>
</protein>
<dbReference type="RefSeq" id="WP_119847425.1">
    <property type="nucleotide sequence ID" value="NZ_CP032412.1"/>
</dbReference>
<evidence type="ECO:0000256" key="9">
    <source>
        <dbReference type="ARBA" id="ARBA00023160"/>
    </source>
</evidence>
<dbReference type="Gene3D" id="3.40.47.10">
    <property type="match status" value="1"/>
</dbReference>
<dbReference type="CDD" id="cd00834">
    <property type="entry name" value="KAS_I_II"/>
    <property type="match status" value="1"/>
</dbReference>
<comment type="catalytic activity">
    <reaction evidence="13 14">
        <text>a fatty acyl-[ACP] + malonyl-[ACP] + H(+) = a 3-oxoacyl-[ACP] + holo-[ACP] + CO2</text>
        <dbReference type="Rhea" id="RHEA:22836"/>
        <dbReference type="Rhea" id="RHEA-COMP:9623"/>
        <dbReference type="Rhea" id="RHEA-COMP:9685"/>
        <dbReference type="Rhea" id="RHEA-COMP:9916"/>
        <dbReference type="Rhea" id="RHEA-COMP:14125"/>
        <dbReference type="ChEBI" id="CHEBI:15378"/>
        <dbReference type="ChEBI" id="CHEBI:16526"/>
        <dbReference type="ChEBI" id="CHEBI:64479"/>
        <dbReference type="ChEBI" id="CHEBI:78449"/>
        <dbReference type="ChEBI" id="CHEBI:78776"/>
        <dbReference type="ChEBI" id="CHEBI:138651"/>
    </reaction>
</comment>
<organism evidence="18 19">
    <name type="scientific">Paenibacillus lautus</name>
    <name type="common">Bacillus lautus</name>
    <dbReference type="NCBI Taxonomy" id="1401"/>
    <lineage>
        <taxon>Bacteria</taxon>
        <taxon>Bacillati</taxon>
        <taxon>Bacillota</taxon>
        <taxon>Bacilli</taxon>
        <taxon>Bacillales</taxon>
        <taxon>Paenibacillaceae</taxon>
        <taxon>Paenibacillus</taxon>
    </lineage>
</organism>
<dbReference type="PROSITE" id="PS52004">
    <property type="entry name" value="KS3_2"/>
    <property type="match status" value="1"/>
</dbReference>
<sequence length="412" mass="43745">MKQRVVVTGMGVMTSLGQDLDTFWNSLMEGKSGVSRIEAFDVSDYTTQIAASMKDFNPEDYMDRKEARKMDRFVQLAVAAGSKALEDSGLNIGVNADAERVGVSIGSGIGGLGTWEDQHNILLEKGPKRVSPFFIPMMIANMASGQMSINLGAKGPNTTQVTACATGTHSIGDSYRLIQRGDADVMICGGAEATIRPTGMAGFCAMRAMSTRNDEPEKASRPFDTGRDGFVMGEGAGVLVIESLEHALKRGAKIYAEVVGYGLSADAHHITEPDPDGAARCMKMAIRDAGIAPEDVDYINAHGTSTPVGDRSETKAVKMALGDHAYKVAVSSTKSMTGHLLGAAGGVEAVICGLSLKNQTIAPTINLEDQDPECDLDYVPNHPRKADLDVVMSNSFGFGGHNATIILKKYAE</sequence>
<dbReference type="NCBIfam" id="NF005589">
    <property type="entry name" value="PRK07314.1"/>
    <property type="match status" value="1"/>
</dbReference>
<keyword evidence="19" id="KW-1185">Reference proteome</keyword>
<proteinExistence type="inferred from homology"/>
<dbReference type="Pfam" id="PF02801">
    <property type="entry name" value="Ketoacyl-synt_C"/>
    <property type="match status" value="1"/>
</dbReference>
<dbReference type="KEGG" id="plw:D5F53_09050"/>
<comment type="catalytic activity">
    <reaction evidence="12 14">
        <text>(9Z)-hexadecenoyl-[ACP] + malonyl-[ACP] + H(+) = 3-oxo-(11Z)-octadecenoyl-[ACP] + holo-[ACP] + CO2</text>
        <dbReference type="Rhea" id="RHEA:55040"/>
        <dbReference type="Rhea" id="RHEA-COMP:9623"/>
        <dbReference type="Rhea" id="RHEA-COMP:9685"/>
        <dbReference type="Rhea" id="RHEA-COMP:10800"/>
        <dbReference type="Rhea" id="RHEA-COMP:14074"/>
        <dbReference type="ChEBI" id="CHEBI:15378"/>
        <dbReference type="ChEBI" id="CHEBI:16526"/>
        <dbReference type="ChEBI" id="CHEBI:64479"/>
        <dbReference type="ChEBI" id="CHEBI:78449"/>
        <dbReference type="ChEBI" id="CHEBI:83989"/>
        <dbReference type="ChEBI" id="CHEBI:138538"/>
        <dbReference type="EC" id="2.3.1.179"/>
    </reaction>
</comment>
<dbReference type="InterPro" id="IPR014030">
    <property type="entry name" value="Ketoacyl_synth_N"/>
</dbReference>
<keyword evidence="8" id="KW-0443">Lipid metabolism</keyword>
<comment type="similarity">
    <text evidence="2 14 16">Belongs to the thiolase-like superfamily. Beta-ketoacyl-ACP synthases family.</text>
</comment>
<evidence type="ECO:0000256" key="1">
    <source>
        <dbReference type="ARBA" id="ARBA00005194"/>
    </source>
</evidence>
<dbReference type="PANTHER" id="PTHR11712">
    <property type="entry name" value="POLYKETIDE SYNTHASE-RELATED"/>
    <property type="match status" value="1"/>
</dbReference>
<keyword evidence="9 14" id="KW-0275">Fatty acid biosynthesis</keyword>
<dbReference type="SMART" id="SM00825">
    <property type="entry name" value="PKS_KS"/>
    <property type="match status" value="1"/>
</dbReference>
<evidence type="ECO:0000256" key="16">
    <source>
        <dbReference type="RuleBase" id="RU003694"/>
    </source>
</evidence>
<dbReference type="GO" id="GO:0006633">
    <property type="term" value="P:fatty acid biosynthetic process"/>
    <property type="evidence" value="ECO:0007669"/>
    <property type="project" value="UniProtKB-UniRule"/>
</dbReference>
<evidence type="ECO:0000256" key="4">
    <source>
        <dbReference type="ARBA" id="ARBA00014657"/>
    </source>
</evidence>
<accession>A0A385TFR9</accession>
<dbReference type="Pfam" id="PF00109">
    <property type="entry name" value="ketoacyl-synt"/>
    <property type="match status" value="1"/>
</dbReference>
<evidence type="ECO:0000256" key="5">
    <source>
        <dbReference type="ARBA" id="ARBA00022516"/>
    </source>
</evidence>
<dbReference type="GO" id="GO:0005829">
    <property type="term" value="C:cytosol"/>
    <property type="evidence" value="ECO:0007669"/>
    <property type="project" value="TreeGrafter"/>
</dbReference>
<evidence type="ECO:0000256" key="11">
    <source>
        <dbReference type="ARBA" id="ARBA00024006"/>
    </source>
</evidence>
<evidence type="ECO:0000259" key="17">
    <source>
        <dbReference type="PROSITE" id="PS52004"/>
    </source>
</evidence>
<keyword evidence="5 14" id="KW-0444">Lipid biosynthesis</keyword>
<dbReference type="UniPathway" id="UPA00094"/>
<reference evidence="18 19" key="1">
    <citation type="submission" date="2018-09" db="EMBL/GenBank/DDBJ databases">
        <title>Genome Sequence of Paenibacillus lautus Strain E7593-69, Azo Dye-Degrading Bacteria, Isolated from Commercial Tattoo Inks.</title>
        <authorList>
            <person name="Nho S.W."/>
            <person name="Kim S.-J."/>
            <person name="Kweon O."/>
            <person name="Cerniglia C.E."/>
        </authorList>
    </citation>
    <scope>NUCLEOTIDE SEQUENCE [LARGE SCALE GENOMIC DNA]</scope>
    <source>
        <strain evidence="18 19">E7593-69</strain>
    </source>
</reference>
<dbReference type="PIRSF" id="PIRSF000447">
    <property type="entry name" value="KAS_II"/>
    <property type="match status" value="1"/>
</dbReference>
<gene>
    <name evidence="18" type="primary">fabF</name>
    <name evidence="18" type="ORF">D5F53_09050</name>
</gene>
<evidence type="ECO:0000313" key="18">
    <source>
        <dbReference type="EMBL" id="AYB43420.1"/>
    </source>
</evidence>
<dbReference type="NCBIfam" id="NF004970">
    <property type="entry name" value="PRK06333.1"/>
    <property type="match status" value="1"/>
</dbReference>
<evidence type="ECO:0000313" key="19">
    <source>
        <dbReference type="Proteomes" id="UP000266552"/>
    </source>
</evidence>